<dbReference type="EMBL" id="JACHIR010000001">
    <property type="protein sequence ID" value="MBB5891962.1"/>
    <property type="molecule type" value="Genomic_DNA"/>
</dbReference>
<dbReference type="AlphaFoldDB" id="A0A7W9KG10"/>
<keyword evidence="3" id="KW-1185">Reference proteome</keyword>
<proteinExistence type="predicted"/>
<accession>A0A7W9KG10</accession>
<dbReference type="Proteomes" id="UP000585638">
    <property type="component" value="Unassembled WGS sequence"/>
</dbReference>
<protein>
    <submittedName>
        <fullName evidence="2">Uncharacterized protein</fullName>
    </submittedName>
</protein>
<reference evidence="2 3" key="1">
    <citation type="submission" date="2020-08" db="EMBL/GenBank/DDBJ databases">
        <title>Sequencing the genomes of 1000 actinobacteria strains.</title>
        <authorList>
            <person name="Klenk H.-P."/>
        </authorList>
    </citation>
    <scope>NUCLEOTIDE SEQUENCE [LARGE SCALE GENOMIC DNA]</scope>
    <source>
        <strain evidence="2 3">DSM 43851</strain>
    </source>
</reference>
<organism evidence="2 3">
    <name type="scientific">Kutzneria kofuensis</name>
    <dbReference type="NCBI Taxonomy" id="103725"/>
    <lineage>
        <taxon>Bacteria</taxon>
        <taxon>Bacillati</taxon>
        <taxon>Actinomycetota</taxon>
        <taxon>Actinomycetes</taxon>
        <taxon>Pseudonocardiales</taxon>
        <taxon>Pseudonocardiaceae</taxon>
        <taxon>Kutzneria</taxon>
    </lineage>
</organism>
<evidence type="ECO:0000313" key="3">
    <source>
        <dbReference type="Proteomes" id="UP000585638"/>
    </source>
</evidence>
<evidence type="ECO:0000256" key="1">
    <source>
        <dbReference type="SAM" id="MobiDB-lite"/>
    </source>
</evidence>
<feature type="compositionally biased region" description="Basic and acidic residues" evidence="1">
    <location>
        <begin position="1"/>
        <end position="16"/>
    </location>
</feature>
<evidence type="ECO:0000313" key="2">
    <source>
        <dbReference type="EMBL" id="MBB5891962.1"/>
    </source>
</evidence>
<feature type="region of interest" description="Disordered" evidence="1">
    <location>
        <begin position="1"/>
        <end position="54"/>
    </location>
</feature>
<sequence>MSEPREQREPTRRLDDVFGEVLPETTSDERDPERRTDSRDSWYEENRPPHHEDR</sequence>
<gene>
    <name evidence="2" type="ORF">BJ998_003158</name>
</gene>
<feature type="compositionally biased region" description="Basic and acidic residues" evidence="1">
    <location>
        <begin position="27"/>
        <end position="54"/>
    </location>
</feature>
<comment type="caution">
    <text evidence="2">The sequence shown here is derived from an EMBL/GenBank/DDBJ whole genome shotgun (WGS) entry which is preliminary data.</text>
</comment>
<name>A0A7W9KG10_9PSEU</name>